<evidence type="ECO:0008006" key="4">
    <source>
        <dbReference type="Google" id="ProtNLM"/>
    </source>
</evidence>
<evidence type="ECO:0000313" key="2">
    <source>
        <dbReference type="EMBL" id="SFH37928.1"/>
    </source>
</evidence>
<dbReference type="Proteomes" id="UP000199666">
    <property type="component" value="Unassembled WGS sequence"/>
</dbReference>
<dbReference type="STRING" id="414048.SAMN04489864_11075"/>
<protein>
    <recommendedName>
        <fullName evidence="4">TerB family tellurite resistance protein</fullName>
    </recommendedName>
</protein>
<name>A0A1I2ZJE8_9SPHI</name>
<feature type="signal peptide" evidence="1">
    <location>
        <begin position="1"/>
        <end position="21"/>
    </location>
</feature>
<dbReference type="EMBL" id="FOPP01000010">
    <property type="protein sequence ID" value="SFH37928.1"/>
    <property type="molecule type" value="Genomic_DNA"/>
</dbReference>
<keyword evidence="3" id="KW-1185">Reference proteome</keyword>
<evidence type="ECO:0000313" key="3">
    <source>
        <dbReference type="Proteomes" id="UP000199666"/>
    </source>
</evidence>
<dbReference type="OrthoDB" id="673795at2"/>
<sequence>MKRVITILCMLAGLLSTYAKAQTPDEWINQKATQKKYLLEQIAALQVQIGYIQKGYKIAKDGLDFISKAAKGEFDLHNAFFISLKNVNPLVRKYPQVAGITGLQAAMLKSQATFKKQLDESGNLTAEETTYVNQVFERIQKDCDQVLDELKTVTTSNKLEMKDDERIARINALYKRMQQNYLTTESFGNVAIRLAISRRNEKKAIENSRILNGLKK</sequence>
<proteinExistence type="predicted"/>
<dbReference type="RefSeq" id="WP_090996501.1">
    <property type="nucleotide sequence ID" value="NZ_FOPP01000010.1"/>
</dbReference>
<gene>
    <name evidence="2" type="ORF">SAMN04489864_11075</name>
</gene>
<reference evidence="2 3" key="1">
    <citation type="submission" date="2016-10" db="EMBL/GenBank/DDBJ databases">
        <authorList>
            <person name="de Groot N.N."/>
        </authorList>
    </citation>
    <scope>NUCLEOTIDE SEQUENCE [LARGE SCALE GENOMIC DNA]</scope>
    <source>
        <strain evidence="2 3">DSM 18684</strain>
    </source>
</reference>
<dbReference type="AlphaFoldDB" id="A0A1I2ZJE8"/>
<keyword evidence="1" id="KW-0732">Signal</keyword>
<evidence type="ECO:0000256" key="1">
    <source>
        <dbReference type="SAM" id="SignalP"/>
    </source>
</evidence>
<organism evidence="2 3">
    <name type="scientific">Pedobacter insulae</name>
    <dbReference type="NCBI Taxonomy" id="414048"/>
    <lineage>
        <taxon>Bacteria</taxon>
        <taxon>Pseudomonadati</taxon>
        <taxon>Bacteroidota</taxon>
        <taxon>Sphingobacteriia</taxon>
        <taxon>Sphingobacteriales</taxon>
        <taxon>Sphingobacteriaceae</taxon>
        <taxon>Pedobacter</taxon>
    </lineage>
</organism>
<feature type="chain" id="PRO_5011744627" description="TerB family tellurite resistance protein" evidence="1">
    <location>
        <begin position="22"/>
        <end position="216"/>
    </location>
</feature>
<accession>A0A1I2ZJE8</accession>